<organism evidence="2 3">
    <name type="scientific">Deinococcus soli</name>
    <name type="common">ex Cha et al. 2016</name>
    <dbReference type="NCBI Taxonomy" id="1309411"/>
    <lineage>
        <taxon>Bacteria</taxon>
        <taxon>Thermotogati</taxon>
        <taxon>Deinococcota</taxon>
        <taxon>Deinococci</taxon>
        <taxon>Deinococcales</taxon>
        <taxon>Deinococcaceae</taxon>
        <taxon>Deinococcus</taxon>
    </lineage>
</organism>
<dbReference type="RefSeq" id="WP_309858041.1">
    <property type="nucleotide sequence ID" value="NZ_JAVDQJ010000016.1"/>
</dbReference>
<reference evidence="2" key="1">
    <citation type="submission" date="2023-07" db="EMBL/GenBank/DDBJ databases">
        <title>Sorghum-associated microbial communities from plants grown in Nebraska, USA.</title>
        <authorList>
            <person name="Schachtman D."/>
        </authorList>
    </citation>
    <scope>NUCLEOTIDE SEQUENCE</scope>
    <source>
        <strain evidence="2">BE330</strain>
    </source>
</reference>
<dbReference type="Proteomes" id="UP001185331">
    <property type="component" value="Unassembled WGS sequence"/>
</dbReference>
<dbReference type="Gene3D" id="3.40.1580.10">
    <property type="entry name" value="SMI1/KNR4-like"/>
    <property type="match status" value="1"/>
</dbReference>
<dbReference type="SUPFAM" id="SSF160631">
    <property type="entry name" value="SMI1/KNR4-like"/>
    <property type="match status" value="1"/>
</dbReference>
<evidence type="ECO:0000313" key="3">
    <source>
        <dbReference type="Proteomes" id="UP001185331"/>
    </source>
</evidence>
<comment type="caution">
    <text evidence="2">The sequence shown here is derived from an EMBL/GenBank/DDBJ whole genome shotgun (WGS) entry which is preliminary data.</text>
</comment>
<dbReference type="AlphaFoldDB" id="A0AAE3XGT2"/>
<dbReference type="PANTHER" id="PTHR47432:SF1">
    <property type="entry name" value="CELL WALL ASSEMBLY REGULATOR SMI1"/>
    <property type="match status" value="1"/>
</dbReference>
<dbReference type="InterPro" id="IPR051873">
    <property type="entry name" value="KNR4/SMI1_regulator"/>
</dbReference>
<name>A0AAE3XGT2_9DEIO</name>
<protein>
    <submittedName>
        <fullName evidence="2">Cell wall assembly regulator SMI1</fullName>
    </submittedName>
</protein>
<feature type="domain" description="Knr4/Smi1-like" evidence="1">
    <location>
        <begin position="70"/>
        <end position="203"/>
    </location>
</feature>
<gene>
    <name evidence="2" type="ORF">J2Y00_004413</name>
</gene>
<proteinExistence type="predicted"/>
<dbReference type="InterPro" id="IPR037883">
    <property type="entry name" value="Knr4/Smi1-like_sf"/>
</dbReference>
<dbReference type="EMBL" id="JAVDQK010000017">
    <property type="protein sequence ID" value="MDR6220786.1"/>
    <property type="molecule type" value="Genomic_DNA"/>
</dbReference>
<dbReference type="InterPro" id="IPR018958">
    <property type="entry name" value="Knr4/Smi1-like_dom"/>
</dbReference>
<sequence>MWRWLLPLLLVPAILYAVTGGPVGPPPPLEVRRVTPVTLPEPRDIPELLARLDAWVAREVPLHHATLRPGVTDAALDAFEARQGVTLPPALRALYRWHDGGDLFGLKFLSLEHLEFQRVAWAELAADRMTDLDEDIVSHPPGAILPLYATGDWLPFLHDGGGNHVALDLHPGPTGRPGQVITTGRDEEHRFVLAPDLDTFLREYLRRLESGRVTVRRLSGFHDETWEVRLQEPGGRAPDGYVVLADLFPAFGAAPERMDTRPH</sequence>
<dbReference type="Pfam" id="PF09346">
    <property type="entry name" value="SMI1_KNR4"/>
    <property type="match status" value="1"/>
</dbReference>
<dbReference type="PANTHER" id="PTHR47432">
    <property type="entry name" value="CELL WALL ASSEMBLY REGULATOR SMI1"/>
    <property type="match status" value="1"/>
</dbReference>
<evidence type="ECO:0000259" key="1">
    <source>
        <dbReference type="SMART" id="SM00860"/>
    </source>
</evidence>
<evidence type="ECO:0000313" key="2">
    <source>
        <dbReference type="EMBL" id="MDR6220786.1"/>
    </source>
</evidence>
<dbReference type="SMART" id="SM00860">
    <property type="entry name" value="SMI1_KNR4"/>
    <property type="match status" value="1"/>
</dbReference>
<accession>A0AAE3XGT2</accession>